<name>A0ACA9M350_9GLOM</name>
<evidence type="ECO:0000313" key="2">
    <source>
        <dbReference type="Proteomes" id="UP000789366"/>
    </source>
</evidence>
<gene>
    <name evidence="1" type="ORF">SPELUC_LOCUS5841</name>
</gene>
<keyword evidence="2" id="KW-1185">Reference proteome</keyword>
<reference evidence="1" key="1">
    <citation type="submission" date="2021-06" db="EMBL/GenBank/DDBJ databases">
        <authorList>
            <person name="Kallberg Y."/>
            <person name="Tangrot J."/>
            <person name="Rosling A."/>
        </authorList>
    </citation>
    <scope>NUCLEOTIDE SEQUENCE</scope>
    <source>
        <strain evidence="1">28 12/20/2015</strain>
    </source>
</reference>
<protein>
    <submittedName>
        <fullName evidence="1">8000_t:CDS:1</fullName>
    </submittedName>
</protein>
<organism evidence="1 2">
    <name type="scientific">Cetraspora pellucida</name>
    <dbReference type="NCBI Taxonomy" id="1433469"/>
    <lineage>
        <taxon>Eukaryota</taxon>
        <taxon>Fungi</taxon>
        <taxon>Fungi incertae sedis</taxon>
        <taxon>Mucoromycota</taxon>
        <taxon>Glomeromycotina</taxon>
        <taxon>Glomeromycetes</taxon>
        <taxon>Diversisporales</taxon>
        <taxon>Gigasporaceae</taxon>
        <taxon>Cetraspora</taxon>
    </lineage>
</organism>
<dbReference type="Proteomes" id="UP000789366">
    <property type="component" value="Unassembled WGS sequence"/>
</dbReference>
<proteinExistence type="predicted"/>
<dbReference type="EMBL" id="CAJVPW010006271">
    <property type="protein sequence ID" value="CAG8567009.1"/>
    <property type="molecule type" value="Genomic_DNA"/>
</dbReference>
<evidence type="ECO:0000313" key="1">
    <source>
        <dbReference type="EMBL" id="CAG8567009.1"/>
    </source>
</evidence>
<accession>A0ACA9M350</accession>
<comment type="caution">
    <text evidence="1">The sequence shown here is derived from an EMBL/GenBank/DDBJ whole genome shotgun (WGS) entry which is preliminary data.</text>
</comment>
<sequence length="100" mass="11481">MSLTRSTYRRNYPNSASTVDYVEGYSDGIGYAGISVREGNNELTAIVMTDGNTTYYYYEEPVYSYPSQSNYRYPSQSNYSYPSQSNYTPEYSHSRCCTIL</sequence>